<keyword evidence="8" id="KW-0520">NAD</keyword>
<reference evidence="19" key="1">
    <citation type="submission" date="2016-10" db="EMBL/GenBank/DDBJ databases">
        <authorList>
            <person name="Varghese N."/>
            <person name="Submissions S."/>
        </authorList>
    </citation>
    <scope>NUCLEOTIDE SEQUENCE [LARGE SCALE GENOMIC DNA]</scope>
    <source>
        <strain evidence="19">DSM 8987</strain>
    </source>
</reference>
<gene>
    <name evidence="18" type="ORF">SAMN05661003_104122</name>
</gene>
<comment type="catalytic activity">
    <reaction evidence="13">
        <text>precorrin-2 + NAD(+) = sirohydrochlorin + NADH + 2 H(+)</text>
        <dbReference type="Rhea" id="RHEA:15613"/>
        <dbReference type="ChEBI" id="CHEBI:15378"/>
        <dbReference type="ChEBI" id="CHEBI:57540"/>
        <dbReference type="ChEBI" id="CHEBI:57945"/>
        <dbReference type="ChEBI" id="CHEBI:58351"/>
        <dbReference type="ChEBI" id="CHEBI:58827"/>
        <dbReference type="EC" id="1.3.1.76"/>
    </reaction>
</comment>
<dbReference type="Gene3D" id="3.30.950.10">
    <property type="entry name" value="Methyltransferase, Cobalt-precorrin-4 Transmethylase, Domain 2"/>
    <property type="match status" value="1"/>
</dbReference>
<comment type="pathway">
    <text evidence="1">Porphyrin-containing compound metabolism; siroheme biosynthesis; sirohydrochlorin from precorrin-2: step 1/1.</text>
</comment>
<dbReference type="InterPro" id="IPR000878">
    <property type="entry name" value="4pyrrol_Mease"/>
</dbReference>
<dbReference type="InterPro" id="IPR003043">
    <property type="entry name" value="Uropor_MeTrfase_CS"/>
</dbReference>
<keyword evidence="19" id="KW-1185">Reference proteome</keyword>
<keyword evidence="3" id="KW-0169">Cobalamin biosynthesis</keyword>
<keyword evidence="11" id="KW-0511">Multifunctional enzyme</keyword>
<dbReference type="AlphaFoldDB" id="A0A1G7AMJ6"/>
<dbReference type="GO" id="GO:0051287">
    <property type="term" value="F:NAD binding"/>
    <property type="evidence" value="ECO:0007669"/>
    <property type="project" value="InterPro"/>
</dbReference>
<dbReference type="SUPFAM" id="SSF51735">
    <property type="entry name" value="NAD(P)-binding Rossmann-fold domains"/>
    <property type="match status" value="1"/>
</dbReference>
<feature type="active site" description="Proton acceptor" evidence="14">
    <location>
        <position position="207"/>
    </location>
</feature>
<evidence type="ECO:0000256" key="11">
    <source>
        <dbReference type="ARBA" id="ARBA00023268"/>
    </source>
</evidence>
<keyword evidence="7" id="KW-0560">Oxidoreductase</keyword>
<evidence type="ECO:0000259" key="16">
    <source>
        <dbReference type="Pfam" id="PF00590"/>
    </source>
</evidence>
<feature type="active site" description="Proton donor" evidence="14">
    <location>
        <position position="229"/>
    </location>
</feature>
<evidence type="ECO:0000256" key="3">
    <source>
        <dbReference type="ARBA" id="ARBA00022573"/>
    </source>
</evidence>
<evidence type="ECO:0000256" key="8">
    <source>
        <dbReference type="ARBA" id="ARBA00023027"/>
    </source>
</evidence>
<dbReference type="InterPro" id="IPR035996">
    <property type="entry name" value="4pyrrol_Methylase_sf"/>
</dbReference>
<dbReference type="NCBIfam" id="TIGR01469">
    <property type="entry name" value="cobA_cysG_Cterm"/>
    <property type="match status" value="1"/>
</dbReference>
<dbReference type="InterPro" id="IPR014777">
    <property type="entry name" value="4pyrrole_Mease_sub1"/>
</dbReference>
<dbReference type="PROSITE" id="PS00840">
    <property type="entry name" value="SUMT_2"/>
    <property type="match status" value="1"/>
</dbReference>
<evidence type="ECO:0000256" key="1">
    <source>
        <dbReference type="ARBA" id="ARBA00005010"/>
    </source>
</evidence>
<keyword evidence="4 15" id="KW-0489">Methyltransferase</keyword>
<dbReference type="InterPro" id="IPR028281">
    <property type="entry name" value="Sirohaem_synthase_central"/>
</dbReference>
<keyword evidence="9" id="KW-0456">Lyase</keyword>
<dbReference type="NCBIfam" id="TIGR01470">
    <property type="entry name" value="cysG_Nterm"/>
    <property type="match status" value="1"/>
</dbReference>
<dbReference type="GO" id="GO:0004851">
    <property type="term" value="F:uroporphyrin-III C-methyltransferase activity"/>
    <property type="evidence" value="ECO:0007669"/>
    <property type="project" value="InterPro"/>
</dbReference>
<dbReference type="Pfam" id="PF13241">
    <property type="entry name" value="NAD_binding_7"/>
    <property type="match status" value="1"/>
</dbReference>
<dbReference type="PANTHER" id="PTHR45790">
    <property type="entry name" value="SIROHEME SYNTHASE-RELATED"/>
    <property type="match status" value="1"/>
</dbReference>
<evidence type="ECO:0000259" key="17">
    <source>
        <dbReference type="Pfam" id="PF14824"/>
    </source>
</evidence>
<dbReference type="Gene3D" id="3.40.50.720">
    <property type="entry name" value="NAD(P)-binding Rossmann-like Domain"/>
    <property type="match status" value="1"/>
</dbReference>
<dbReference type="EMBL" id="FNAQ01000004">
    <property type="protein sequence ID" value="SDE16012.1"/>
    <property type="molecule type" value="Genomic_DNA"/>
</dbReference>
<evidence type="ECO:0000256" key="12">
    <source>
        <dbReference type="ARBA" id="ARBA00025705"/>
    </source>
</evidence>
<dbReference type="OrthoDB" id="9815856at2"/>
<dbReference type="PANTHER" id="PTHR45790:SF3">
    <property type="entry name" value="S-ADENOSYL-L-METHIONINE-DEPENDENT UROPORPHYRINOGEN III METHYLTRANSFERASE, CHLOROPLASTIC"/>
    <property type="match status" value="1"/>
</dbReference>
<feature type="domain" description="Tetrapyrrole methylase" evidence="16">
    <location>
        <begin position="177"/>
        <end position="387"/>
    </location>
</feature>
<dbReference type="GO" id="GO:0043115">
    <property type="term" value="F:precorrin-2 dehydrogenase activity"/>
    <property type="evidence" value="ECO:0007669"/>
    <property type="project" value="UniProtKB-EC"/>
</dbReference>
<dbReference type="RefSeq" id="WP_092077200.1">
    <property type="nucleotide sequence ID" value="NZ_FNAQ01000004.1"/>
</dbReference>
<dbReference type="InterPro" id="IPR050161">
    <property type="entry name" value="Siro_Cobalamin_biosynth"/>
</dbReference>
<dbReference type="Pfam" id="PF14824">
    <property type="entry name" value="Sirohm_synth_M"/>
    <property type="match status" value="1"/>
</dbReference>
<evidence type="ECO:0000256" key="6">
    <source>
        <dbReference type="ARBA" id="ARBA00022691"/>
    </source>
</evidence>
<comment type="similarity">
    <text evidence="2 15">Belongs to the precorrin methyltransferase family.</text>
</comment>
<dbReference type="GO" id="GO:0051266">
    <property type="term" value="F:sirohydrochlorin ferrochelatase activity"/>
    <property type="evidence" value="ECO:0007669"/>
    <property type="project" value="InterPro"/>
</dbReference>
<dbReference type="FunFam" id="3.40.1010.10:FF:000001">
    <property type="entry name" value="Siroheme synthase"/>
    <property type="match status" value="1"/>
</dbReference>
<organism evidence="18 19">
    <name type="scientific">Desulfuromonas thiophila</name>
    <dbReference type="NCBI Taxonomy" id="57664"/>
    <lineage>
        <taxon>Bacteria</taxon>
        <taxon>Pseudomonadati</taxon>
        <taxon>Thermodesulfobacteriota</taxon>
        <taxon>Desulfuromonadia</taxon>
        <taxon>Desulfuromonadales</taxon>
        <taxon>Desulfuromonadaceae</taxon>
        <taxon>Desulfuromonas</taxon>
    </lineage>
</organism>
<dbReference type="SUPFAM" id="SSF53790">
    <property type="entry name" value="Tetrapyrrole methylase"/>
    <property type="match status" value="1"/>
</dbReference>
<dbReference type="Gene3D" id="3.30.160.110">
    <property type="entry name" value="Siroheme synthase, domain 2"/>
    <property type="match status" value="1"/>
</dbReference>
<dbReference type="SUPFAM" id="SSF75615">
    <property type="entry name" value="Siroheme synthase middle domains-like"/>
    <property type="match status" value="1"/>
</dbReference>
<accession>A0A1G7AMJ6</accession>
<evidence type="ECO:0000256" key="14">
    <source>
        <dbReference type="PIRSR" id="PIRSR036426-1"/>
    </source>
</evidence>
<dbReference type="InterPro" id="IPR006367">
    <property type="entry name" value="Sirohaem_synthase_N"/>
</dbReference>
<dbReference type="Proteomes" id="UP000243205">
    <property type="component" value="Unassembled WGS sequence"/>
</dbReference>
<dbReference type="NCBIfam" id="NF004790">
    <property type="entry name" value="PRK06136.1"/>
    <property type="match status" value="1"/>
</dbReference>
<evidence type="ECO:0000313" key="18">
    <source>
        <dbReference type="EMBL" id="SDE16012.1"/>
    </source>
</evidence>
<comment type="pathway">
    <text evidence="12">Porphyrin-containing compound metabolism; siroheme biosynthesis; precorrin-2 from uroporphyrinogen III: step 1/1.</text>
</comment>
<keyword evidence="6" id="KW-0949">S-adenosyl-L-methionine</keyword>
<keyword evidence="10" id="KW-0627">Porphyrin biosynthesis</keyword>
<dbReference type="InterPro" id="IPR006366">
    <property type="entry name" value="CobA/CysG_C"/>
</dbReference>
<dbReference type="InterPro" id="IPR036291">
    <property type="entry name" value="NAD(P)-bd_dom_sf"/>
</dbReference>
<dbReference type="UniPathway" id="UPA00262">
    <property type="reaction ID" value="UER00211"/>
</dbReference>
<evidence type="ECO:0000256" key="5">
    <source>
        <dbReference type="ARBA" id="ARBA00022679"/>
    </source>
</evidence>
<evidence type="ECO:0000256" key="13">
    <source>
        <dbReference type="ARBA" id="ARBA00047561"/>
    </source>
</evidence>
<dbReference type="Gene3D" id="3.40.1010.10">
    <property type="entry name" value="Cobalt-precorrin-4 Transmethylase, Domain 1"/>
    <property type="match status" value="1"/>
</dbReference>
<dbReference type="GO" id="GO:0019354">
    <property type="term" value="P:siroheme biosynthetic process"/>
    <property type="evidence" value="ECO:0007669"/>
    <property type="project" value="UniProtKB-UniPathway"/>
</dbReference>
<evidence type="ECO:0000256" key="7">
    <source>
        <dbReference type="ARBA" id="ARBA00023002"/>
    </source>
</evidence>
<dbReference type="CDD" id="cd11642">
    <property type="entry name" value="SUMT"/>
    <property type="match status" value="1"/>
</dbReference>
<sequence length="425" mass="45390">MSTLPIVLKDPRILLLGGGAVALHKARVLLDNAIDFCVIAREFCAGFDELPLVRIVKGIETADLADFALVVDATGASEVAQLLAREKQRRLLLVNAVDAPERCDFYFSALLRRGDLKVAVSSGGASPTLTQIVRDRIDRLLPAELAALTAVAGRDRQAGHSDAMALRTQAHRLLGEVLLIGCGPGAAALLTRQAYEALQLVDLVLYDHLISDEILALVPAGVKRRYVGKQKDRHSCSQEEINQLLIDHASQGLRVARLKSGDPYVFGRGAEEALCLAQQGIRVQVVPGLSSALAGPALAGIALTARGYATGFSVVSAHLAGNRFNQAWLELLHLPQHTTVVLMGLSFAAQIVEAALARQVRPDLPVAIVANATRDNQQVIVSSLAQLVEDARQACRPAVLVFGEVVRLQARLPSCGGRIPGLESQ</sequence>
<evidence type="ECO:0000256" key="15">
    <source>
        <dbReference type="RuleBase" id="RU003960"/>
    </source>
</evidence>
<dbReference type="GO" id="GO:0009236">
    <property type="term" value="P:cobalamin biosynthetic process"/>
    <property type="evidence" value="ECO:0007669"/>
    <property type="project" value="UniProtKB-KW"/>
</dbReference>
<keyword evidence="5 15" id="KW-0808">Transferase</keyword>
<dbReference type="Pfam" id="PF00590">
    <property type="entry name" value="TP_methylase"/>
    <property type="match status" value="1"/>
</dbReference>
<dbReference type="InterPro" id="IPR012409">
    <property type="entry name" value="Sirohaem_synth"/>
</dbReference>
<evidence type="ECO:0000313" key="19">
    <source>
        <dbReference type="Proteomes" id="UP000243205"/>
    </source>
</evidence>
<feature type="domain" description="Siroheme synthase central" evidence="17">
    <location>
        <begin position="113"/>
        <end position="139"/>
    </location>
</feature>
<evidence type="ECO:0000256" key="9">
    <source>
        <dbReference type="ARBA" id="ARBA00023239"/>
    </source>
</evidence>
<evidence type="ECO:0000256" key="4">
    <source>
        <dbReference type="ARBA" id="ARBA00022603"/>
    </source>
</evidence>
<protein>
    <submittedName>
        <fullName evidence="18">Uroporphyrinogen-III C-methyltransferase</fullName>
    </submittedName>
</protein>
<dbReference type="GO" id="GO:0032259">
    <property type="term" value="P:methylation"/>
    <property type="evidence" value="ECO:0007669"/>
    <property type="project" value="UniProtKB-KW"/>
</dbReference>
<name>A0A1G7AMJ6_9BACT</name>
<evidence type="ECO:0000256" key="2">
    <source>
        <dbReference type="ARBA" id="ARBA00005879"/>
    </source>
</evidence>
<dbReference type="STRING" id="57664.SAMN05661003_104122"/>
<dbReference type="InterPro" id="IPR014776">
    <property type="entry name" value="4pyrrole_Mease_sub2"/>
</dbReference>
<proteinExistence type="inferred from homology"/>
<dbReference type="PIRSF" id="PIRSF036426">
    <property type="entry name" value="Sirohaem_synth"/>
    <property type="match status" value="1"/>
</dbReference>
<evidence type="ECO:0000256" key="10">
    <source>
        <dbReference type="ARBA" id="ARBA00023244"/>
    </source>
</evidence>